<keyword evidence="1" id="KW-0732">Signal</keyword>
<reference evidence="2" key="1">
    <citation type="submission" date="2023-06" db="EMBL/GenBank/DDBJ databases">
        <title>Genome-scale phylogeny and comparative genomics of the fungal order Sordariales.</title>
        <authorList>
            <consortium name="Lawrence Berkeley National Laboratory"/>
            <person name="Hensen N."/>
            <person name="Bonometti L."/>
            <person name="Westerberg I."/>
            <person name="Brannstrom I.O."/>
            <person name="Guillou S."/>
            <person name="Cros-Aarteil S."/>
            <person name="Calhoun S."/>
            <person name="Haridas S."/>
            <person name="Kuo A."/>
            <person name="Mondo S."/>
            <person name="Pangilinan J."/>
            <person name="Riley R."/>
            <person name="Labutti K."/>
            <person name="Andreopoulos B."/>
            <person name="Lipzen A."/>
            <person name="Chen C."/>
            <person name="Yanf M."/>
            <person name="Daum C."/>
            <person name="Ng V."/>
            <person name="Clum A."/>
            <person name="Steindorff A."/>
            <person name="Ohm R."/>
            <person name="Martin F."/>
            <person name="Silar P."/>
            <person name="Natvig D."/>
            <person name="Lalanne C."/>
            <person name="Gautier V."/>
            <person name="Ament-Velasquez S.L."/>
            <person name="Kruys A."/>
            <person name="Hutchinson M.I."/>
            <person name="Powell A.J."/>
            <person name="Barry K."/>
            <person name="Miller A.N."/>
            <person name="Grigoriev I.V."/>
            <person name="Debuchy R."/>
            <person name="Gladieux P."/>
            <person name="Thoren M.H."/>
            <person name="Johannesson H."/>
        </authorList>
    </citation>
    <scope>NUCLEOTIDE SEQUENCE</scope>
    <source>
        <strain evidence="2">CBS 540.89</strain>
    </source>
</reference>
<evidence type="ECO:0000313" key="3">
    <source>
        <dbReference type="Proteomes" id="UP001172159"/>
    </source>
</evidence>
<feature type="signal peptide" evidence="1">
    <location>
        <begin position="1"/>
        <end position="16"/>
    </location>
</feature>
<dbReference type="InterPro" id="IPR025649">
    <property type="entry name" value="DUF4360"/>
</dbReference>
<dbReference type="Proteomes" id="UP001172159">
    <property type="component" value="Unassembled WGS sequence"/>
</dbReference>
<keyword evidence="3" id="KW-1185">Reference proteome</keyword>
<organism evidence="2 3">
    <name type="scientific">Apiosordaria backusii</name>
    <dbReference type="NCBI Taxonomy" id="314023"/>
    <lineage>
        <taxon>Eukaryota</taxon>
        <taxon>Fungi</taxon>
        <taxon>Dikarya</taxon>
        <taxon>Ascomycota</taxon>
        <taxon>Pezizomycotina</taxon>
        <taxon>Sordariomycetes</taxon>
        <taxon>Sordariomycetidae</taxon>
        <taxon>Sordariales</taxon>
        <taxon>Lasiosphaeriaceae</taxon>
        <taxon>Apiosordaria</taxon>
    </lineage>
</organism>
<dbReference type="EMBL" id="JAUKTV010000006">
    <property type="protein sequence ID" value="KAK0736182.1"/>
    <property type="molecule type" value="Genomic_DNA"/>
</dbReference>
<evidence type="ECO:0000256" key="1">
    <source>
        <dbReference type="SAM" id="SignalP"/>
    </source>
</evidence>
<dbReference type="Pfam" id="PF14273">
    <property type="entry name" value="DUF4360"/>
    <property type="match status" value="1"/>
</dbReference>
<proteinExistence type="predicted"/>
<name>A0AA40BL15_9PEZI</name>
<dbReference type="PANTHER" id="PTHR38847">
    <property type="match status" value="1"/>
</dbReference>
<evidence type="ECO:0000313" key="2">
    <source>
        <dbReference type="EMBL" id="KAK0736182.1"/>
    </source>
</evidence>
<feature type="chain" id="PRO_5041283885" evidence="1">
    <location>
        <begin position="17"/>
        <end position="165"/>
    </location>
</feature>
<gene>
    <name evidence="2" type="ORF">B0T21DRAFT_176091</name>
</gene>
<protein>
    <submittedName>
        <fullName evidence="2">Uncharacterized protein</fullName>
    </submittedName>
</protein>
<comment type="caution">
    <text evidence="2">The sequence shown here is derived from an EMBL/GenBank/DDBJ whole genome shotgun (WGS) entry which is preliminary data.</text>
</comment>
<dbReference type="PANTHER" id="PTHR38847:SF1">
    <property type="entry name" value="PSEUDOURIDINE SYNTHASE RSUA_RLUA-LIKE DOMAIN-CONTAINING PROTEIN"/>
    <property type="match status" value="1"/>
</dbReference>
<sequence length="165" mass="17753">MKLQVPFIVFPLFASAQSLGGGTRFSISHSGRGCPVGSMSVSASMSPDREIMTLSFDKMQAFIGPGYDATSKTQNCGINLTMELPNDSTQYTLVENTYHGYERLEKGITATLLSTLYRSENATASITTQASVEGSSVGQVFTRTVVVPESQYVWSRCGGVRPCGL</sequence>
<accession>A0AA40BL15</accession>
<dbReference type="AlphaFoldDB" id="A0AA40BL15"/>